<dbReference type="InterPro" id="IPR008947">
    <property type="entry name" value="PLipase_C/P1_nuclease_dom_sf"/>
</dbReference>
<evidence type="ECO:0000256" key="4">
    <source>
        <dbReference type="ARBA" id="ARBA00022759"/>
    </source>
</evidence>
<dbReference type="AlphaFoldDB" id="A0AA39Y909"/>
<dbReference type="GO" id="GO:0046872">
    <property type="term" value="F:metal ion binding"/>
    <property type="evidence" value="ECO:0007669"/>
    <property type="project" value="UniProtKB-KW"/>
</dbReference>
<evidence type="ECO:0000256" key="1">
    <source>
        <dbReference type="ARBA" id="ARBA00009547"/>
    </source>
</evidence>
<keyword evidence="4" id="KW-0255">Endonuclease</keyword>
<dbReference type="GO" id="GO:0003676">
    <property type="term" value="F:nucleic acid binding"/>
    <property type="evidence" value="ECO:0007669"/>
    <property type="project" value="InterPro"/>
</dbReference>
<sequence>MRFEVFATLALVVPGTIAWGGLGHRTVAYLAKKHLTDEAVSLFDQILKNDFGYDYSDAATWADTVKRSMPWSSPFHYINPEKDNPPETCEVTWSSDCPKKGCVVSAIANYTSIVLSTNQSPIQRKNATMFIMHLIGDLHQPLHAIGWKTGGNELEGLCWKRLPPSGRDRCAGDLNLHAVWDARLAHRLRGLPVSLDTALEKQAAAQWADDLFSQQQAAGGAGGAGECAELGTTDCIVGWTKESNALVCSHVLKRGERWILKNDLSEEYFEENWEVVESQIAKAGLRLAAWMNAIAASISKMHSDL</sequence>
<name>A0AA39Y909_9PEZI</name>
<evidence type="ECO:0000256" key="3">
    <source>
        <dbReference type="ARBA" id="ARBA00022723"/>
    </source>
</evidence>
<dbReference type="Gene3D" id="1.10.575.10">
    <property type="entry name" value="P1 Nuclease"/>
    <property type="match status" value="1"/>
</dbReference>
<keyword evidence="3" id="KW-0479">Metal-binding</keyword>
<dbReference type="PANTHER" id="PTHR33146">
    <property type="entry name" value="ENDONUCLEASE 4"/>
    <property type="match status" value="1"/>
</dbReference>
<dbReference type="CDD" id="cd11010">
    <property type="entry name" value="S1-P1_nuclease"/>
    <property type="match status" value="1"/>
</dbReference>
<keyword evidence="9" id="KW-1185">Reference proteome</keyword>
<proteinExistence type="inferred from homology"/>
<dbReference type="InterPro" id="IPR003154">
    <property type="entry name" value="S1/P1nuclease"/>
</dbReference>
<evidence type="ECO:0000256" key="6">
    <source>
        <dbReference type="ARBA" id="ARBA00023157"/>
    </source>
</evidence>
<dbReference type="GO" id="GO:0006308">
    <property type="term" value="P:DNA catabolic process"/>
    <property type="evidence" value="ECO:0007669"/>
    <property type="project" value="InterPro"/>
</dbReference>
<keyword evidence="2" id="KW-0540">Nuclease</keyword>
<dbReference type="Pfam" id="PF02265">
    <property type="entry name" value="S1-P1_nuclease"/>
    <property type="match status" value="1"/>
</dbReference>
<dbReference type="SUPFAM" id="SSF48537">
    <property type="entry name" value="Phospholipase C/P1 nuclease"/>
    <property type="match status" value="1"/>
</dbReference>
<accession>A0AA39Y909</accession>
<comment type="caution">
    <text evidence="8">The sequence shown here is derived from an EMBL/GenBank/DDBJ whole genome shotgun (WGS) entry which is preliminary data.</text>
</comment>
<evidence type="ECO:0000256" key="5">
    <source>
        <dbReference type="ARBA" id="ARBA00022801"/>
    </source>
</evidence>
<protein>
    <submittedName>
        <fullName evidence="8">S1/P1 nuclease</fullName>
    </submittedName>
</protein>
<evidence type="ECO:0000256" key="7">
    <source>
        <dbReference type="ARBA" id="ARBA00023180"/>
    </source>
</evidence>
<keyword evidence="6" id="KW-1015">Disulfide bond</keyword>
<dbReference type="GO" id="GO:0016788">
    <property type="term" value="F:hydrolase activity, acting on ester bonds"/>
    <property type="evidence" value="ECO:0007669"/>
    <property type="project" value="InterPro"/>
</dbReference>
<dbReference type="GO" id="GO:0004519">
    <property type="term" value="F:endonuclease activity"/>
    <property type="evidence" value="ECO:0007669"/>
    <property type="project" value="UniProtKB-KW"/>
</dbReference>
<dbReference type="PANTHER" id="PTHR33146:SF26">
    <property type="entry name" value="ENDONUCLEASE 4"/>
    <property type="match status" value="1"/>
</dbReference>
<comment type="similarity">
    <text evidence="1">Belongs to the nuclease type I family.</text>
</comment>
<dbReference type="EMBL" id="JAULSV010000004">
    <property type="protein sequence ID" value="KAK0647127.1"/>
    <property type="molecule type" value="Genomic_DNA"/>
</dbReference>
<keyword evidence="7" id="KW-0325">Glycoprotein</keyword>
<organism evidence="8 9">
    <name type="scientific">Cercophora newfieldiana</name>
    <dbReference type="NCBI Taxonomy" id="92897"/>
    <lineage>
        <taxon>Eukaryota</taxon>
        <taxon>Fungi</taxon>
        <taxon>Dikarya</taxon>
        <taxon>Ascomycota</taxon>
        <taxon>Pezizomycotina</taxon>
        <taxon>Sordariomycetes</taxon>
        <taxon>Sordariomycetidae</taxon>
        <taxon>Sordariales</taxon>
        <taxon>Lasiosphaeriaceae</taxon>
        <taxon>Cercophora</taxon>
    </lineage>
</organism>
<gene>
    <name evidence="8" type="ORF">B0T16DRAFT_329042</name>
</gene>
<dbReference type="Proteomes" id="UP001174936">
    <property type="component" value="Unassembled WGS sequence"/>
</dbReference>
<evidence type="ECO:0000256" key="2">
    <source>
        <dbReference type="ARBA" id="ARBA00022722"/>
    </source>
</evidence>
<reference evidence="8" key="1">
    <citation type="submission" date="2023-06" db="EMBL/GenBank/DDBJ databases">
        <title>Genome-scale phylogeny and comparative genomics of the fungal order Sordariales.</title>
        <authorList>
            <consortium name="Lawrence Berkeley National Laboratory"/>
            <person name="Hensen N."/>
            <person name="Bonometti L."/>
            <person name="Westerberg I."/>
            <person name="Brannstrom I.O."/>
            <person name="Guillou S."/>
            <person name="Cros-Aarteil S."/>
            <person name="Calhoun S."/>
            <person name="Haridas S."/>
            <person name="Kuo A."/>
            <person name="Mondo S."/>
            <person name="Pangilinan J."/>
            <person name="Riley R."/>
            <person name="Labutti K."/>
            <person name="Andreopoulos B."/>
            <person name="Lipzen A."/>
            <person name="Chen C."/>
            <person name="Yanf M."/>
            <person name="Daum C."/>
            <person name="Ng V."/>
            <person name="Clum A."/>
            <person name="Steindorff A."/>
            <person name="Ohm R."/>
            <person name="Martin F."/>
            <person name="Silar P."/>
            <person name="Natvig D."/>
            <person name="Lalanne C."/>
            <person name="Gautier V."/>
            <person name="Ament-Velasquez S.L."/>
            <person name="Kruys A."/>
            <person name="Hutchinson M.I."/>
            <person name="Powell A.J."/>
            <person name="Barry K."/>
            <person name="Miller A.N."/>
            <person name="Grigoriev I.V."/>
            <person name="Debuchy R."/>
            <person name="Gladieux P."/>
            <person name="Thoren M.H."/>
            <person name="Johannesson H."/>
        </authorList>
    </citation>
    <scope>NUCLEOTIDE SEQUENCE</scope>
    <source>
        <strain evidence="8">SMH2532-1</strain>
    </source>
</reference>
<evidence type="ECO:0000313" key="8">
    <source>
        <dbReference type="EMBL" id="KAK0647127.1"/>
    </source>
</evidence>
<keyword evidence="5" id="KW-0378">Hydrolase</keyword>
<evidence type="ECO:0000313" key="9">
    <source>
        <dbReference type="Proteomes" id="UP001174936"/>
    </source>
</evidence>